<dbReference type="HOGENOM" id="CLU_010194_2_10_11"/>
<dbReference type="GO" id="GO:0016491">
    <property type="term" value="F:oxidoreductase activity"/>
    <property type="evidence" value="ECO:0007669"/>
    <property type="project" value="UniProtKB-KW"/>
</dbReference>
<accession>A0A022KWX8</accession>
<evidence type="ECO:0000256" key="2">
    <source>
        <dbReference type="ARBA" id="ARBA00022857"/>
    </source>
</evidence>
<dbReference type="CDD" id="cd05233">
    <property type="entry name" value="SDR_c"/>
    <property type="match status" value="1"/>
</dbReference>
<protein>
    <submittedName>
        <fullName evidence="5">Short-chain dehydrogenase</fullName>
    </submittedName>
</protein>
<sequence>MIVADRDEAAVTALAESLGDRAIAVGIDVTEPGAVPALVQRTVQREGRLDLMANNAGALLYGPVEEVEERHWDQALALNLRAVIDGSQAAYAVMAPRRAGVILNTGSLAGLMVSPRQLPYTTTKHAVVAYSRALAIEARARRVRVHVLCPGFVDTKLLDEPLDPGEHTGSFRRYAHSLQPRLLTADEVAGAALRGIERGRTIIPVGAFTRAIWAVERLSPALMDAGSRFATRRENEKTGLR</sequence>
<evidence type="ECO:0000313" key="5">
    <source>
        <dbReference type="EMBL" id="EYT49418.1"/>
    </source>
</evidence>
<dbReference type="PRINTS" id="PR00080">
    <property type="entry name" value="SDRFAMILY"/>
</dbReference>
<name>A0A022KWX8_9MICO</name>
<dbReference type="STRING" id="1249481.D641_0108315"/>
<dbReference type="PROSITE" id="PS00061">
    <property type="entry name" value="ADH_SHORT"/>
    <property type="match status" value="1"/>
</dbReference>
<dbReference type="InterPro" id="IPR002347">
    <property type="entry name" value="SDR_fam"/>
</dbReference>
<evidence type="ECO:0000256" key="1">
    <source>
        <dbReference type="ARBA" id="ARBA00006484"/>
    </source>
</evidence>
<comment type="similarity">
    <text evidence="1 4">Belongs to the short-chain dehydrogenases/reductases (SDR) family.</text>
</comment>
<dbReference type="Proteomes" id="UP000019754">
    <property type="component" value="Unassembled WGS sequence"/>
</dbReference>
<dbReference type="PANTHER" id="PTHR43391">
    <property type="entry name" value="RETINOL DEHYDROGENASE-RELATED"/>
    <property type="match status" value="1"/>
</dbReference>
<dbReference type="InterPro" id="IPR036291">
    <property type="entry name" value="NAD(P)-bd_dom_sf"/>
</dbReference>
<dbReference type="AlphaFoldDB" id="A0A022KWX8"/>
<gene>
    <name evidence="5" type="ORF">D641_0108315</name>
</gene>
<dbReference type="PRINTS" id="PR00081">
    <property type="entry name" value="GDHRDH"/>
</dbReference>
<evidence type="ECO:0000256" key="4">
    <source>
        <dbReference type="RuleBase" id="RU000363"/>
    </source>
</evidence>
<dbReference type="Gene3D" id="3.40.50.720">
    <property type="entry name" value="NAD(P)-binding Rossmann-like Domain"/>
    <property type="match status" value="1"/>
</dbReference>
<organism evidence="5 6">
    <name type="scientific">Brachybacterium muris UCD-AY4</name>
    <dbReference type="NCBI Taxonomy" id="1249481"/>
    <lineage>
        <taxon>Bacteria</taxon>
        <taxon>Bacillati</taxon>
        <taxon>Actinomycetota</taxon>
        <taxon>Actinomycetes</taxon>
        <taxon>Micrococcales</taxon>
        <taxon>Dermabacteraceae</taxon>
        <taxon>Brachybacterium</taxon>
    </lineage>
</organism>
<dbReference type="Pfam" id="PF00106">
    <property type="entry name" value="adh_short"/>
    <property type="match status" value="1"/>
</dbReference>
<dbReference type="SUPFAM" id="SSF51735">
    <property type="entry name" value="NAD(P)-binding Rossmann-fold domains"/>
    <property type="match status" value="1"/>
</dbReference>
<reference evidence="5 6" key="1">
    <citation type="journal article" date="2013" name="Genome Announc.">
        <title>Draft genome sequence of an Actinobacterium, Brachybacterium muris strain UCD-AY4.</title>
        <authorList>
            <person name="Lo J.R."/>
            <person name="Lang J.M."/>
            <person name="Darling A.E."/>
            <person name="Eisen J.A."/>
            <person name="Coil D.A."/>
        </authorList>
    </citation>
    <scope>NUCLEOTIDE SEQUENCE [LARGE SCALE GENOMIC DNA]</scope>
    <source>
        <strain evidence="5 6">UCD-AY4</strain>
    </source>
</reference>
<dbReference type="PANTHER" id="PTHR43391:SF14">
    <property type="entry name" value="DEHYDROGENASE_REDUCTASE SDR FAMILY PROTEIN 7-LIKE"/>
    <property type="match status" value="1"/>
</dbReference>
<keyword evidence="6" id="KW-1185">Reference proteome</keyword>
<evidence type="ECO:0000313" key="6">
    <source>
        <dbReference type="Proteomes" id="UP000019754"/>
    </source>
</evidence>
<proteinExistence type="inferred from homology"/>
<evidence type="ECO:0000256" key="3">
    <source>
        <dbReference type="ARBA" id="ARBA00023002"/>
    </source>
</evidence>
<dbReference type="InterPro" id="IPR020904">
    <property type="entry name" value="Sc_DH/Rdtase_CS"/>
</dbReference>
<dbReference type="EMBL" id="AORC01000009">
    <property type="protein sequence ID" value="EYT49418.1"/>
    <property type="molecule type" value="Genomic_DNA"/>
</dbReference>
<comment type="caution">
    <text evidence="5">The sequence shown here is derived from an EMBL/GenBank/DDBJ whole genome shotgun (WGS) entry which is preliminary data.</text>
</comment>
<keyword evidence="2" id="KW-0521">NADP</keyword>
<keyword evidence="3" id="KW-0560">Oxidoreductase</keyword>